<evidence type="ECO:0000313" key="2">
    <source>
        <dbReference type="EMBL" id="RUS86690.1"/>
    </source>
</evidence>
<feature type="compositionally biased region" description="Basic and acidic residues" evidence="1">
    <location>
        <begin position="28"/>
        <end position="46"/>
    </location>
</feature>
<feature type="region of interest" description="Disordered" evidence="1">
    <location>
        <begin position="193"/>
        <end position="234"/>
    </location>
</feature>
<proteinExistence type="predicted"/>
<evidence type="ECO:0000313" key="3">
    <source>
        <dbReference type="Proteomes" id="UP000271974"/>
    </source>
</evidence>
<dbReference type="Pfam" id="PF14712">
    <property type="entry name" value="Snapin_Pallidin"/>
    <property type="match status" value="1"/>
</dbReference>
<evidence type="ECO:0000256" key="1">
    <source>
        <dbReference type="SAM" id="MobiDB-lite"/>
    </source>
</evidence>
<sequence>MMNTEEERAESDVADQSKFKAPGPDSAKVSEFEKSGDNQEGGKTEKGEEDGEIMGEEGDLPADNHDRSRGQHEEGKANTDSLPEVKVLDDIKSLRVEESAGADPAVVELLTSGFVERFLPGLRKSQAAIDQIRTSQGVLLDTVQQEIAKFRDCNAVKDVEDTMVKARHYHNKLLRLRREMTNLHEKSRKLKKRALKLQQQKQTEELTRAHTREHELEAERMLTARLATSPSSPL</sequence>
<dbReference type="PANTHER" id="PTHR31328:SF2">
    <property type="entry name" value="BIOGENESIS OF LYSOSOME-RELATED ORGANELLES COMPLEX 1 SUBUNIT 6"/>
    <property type="match status" value="1"/>
</dbReference>
<dbReference type="GO" id="GO:0030133">
    <property type="term" value="C:transport vesicle"/>
    <property type="evidence" value="ECO:0007669"/>
    <property type="project" value="TreeGrafter"/>
</dbReference>
<feature type="region of interest" description="Disordered" evidence="1">
    <location>
        <begin position="1"/>
        <end position="83"/>
    </location>
</feature>
<gene>
    <name evidence="2" type="ORF">EGW08_005564</name>
</gene>
<dbReference type="Proteomes" id="UP000271974">
    <property type="component" value="Unassembled WGS sequence"/>
</dbReference>
<dbReference type="AlphaFoldDB" id="A0A3S0ZZ86"/>
<accession>A0A3S0ZZ86</accession>
<feature type="compositionally biased region" description="Basic and acidic residues" evidence="1">
    <location>
        <begin position="202"/>
        <end position="222"/>
    </location>
</feature>
<feature type="compositionally biased region" description="Acidic residues" evidence="1">
    <location>
        <begin position="47"/>
        <end position="60"/>
    </location>
</feature>
<reference evidence="2 3" key="1">
    <citation type="submission" date="2019-01" db="EMBL/GenBank/DDBJ databases">
        <title>A draft genome assembly of the solar-powered sea slug Elysia chlorotica.</title>
        <authorList>
            <person name="Cai H."/>
            <person name="Li Q."/>
            <person name="Fang X."/>
            <person name="Li J."/>
            <person name="Curtis N.E."/>
            <person name="Altenburger A."/>
            <person name="Shibata T."/>
            <person name="Feng M."/>
            <person name="Maeda T."/>
            <person name="Schwartz J.A."/>
            <person name="Shigenobu S."/>
            <person name="Lundholm N."/>
            <person name="Nishiyama T."/>
            <person name="Yang H."/>
            <person name="Hasebe M."/>
            <person name="Li S."/>
            <person name="Pierce S.K."/>
            <person name="Wang J."/>
        </authorList>
    </citation>
    <scope>NUCLEOTIDE SEQUENCE [LARGE SCALE GENOMIC DNA]</scope>
    <source>
        <strain evidence="2">EC2010</strain>
        <tissue evidence="2">Whole organism of an adult</tissue>
    </source>
</reference>
<dbReference type="InterPro" id="IPR028119">
    <property type="entry name" value="Snapin/Pallidin/Snn1"/>
</dbReference>
<dbReference type="GO" id="GO:0031083">
    <property type="term" value="C:BLOC-1 complex"/>
    <property type="evidence" value="ECO:0007669"/>
    <property type="project" value="TreeGrafter"/>
</dbReference>
<comment type="caution">
    <text evidence="2">The sequence shown here is derived from an EMBL/GenBank/DDBJ whole genome shotgun (WGS) entry which is preliminary data.</text>
</comment>
<dbReference type="OrthoDB" id="19659at2759"/>
<keyword evidence="3" id="KW-1185">Reference proteome</keyword>
<organism evidence="2 3">
    <name type="scientific">Elysia chlorotica</name>
    <name type="common">Eastern emerald elysia</name>
    <name type="synonym">Sea slug</name>
    <dbReference type="NCBI Taxonomy" id="188477"/>
    <lineage>
        <taxon>Eukaryota</taxon>
        <taxon>Metazoa</taxon>
        <taxon>Spiralia</taxon>
        <taxon>Lophotrochozoa</taxon>
        <taxon>Mollusca</taxon>
        <taxon>Gastropoda</taxon>
        <taxon>Heterobranchia</taxon>
        <taxon>Euthyneura</taxon>
        <taxon>Panpulmonata</taxon>
        <taxon>Sacoglossa</taxon>
        <taxon>Placobranchoidea</taxon>
        <taxon>Plakobranchidae</taxon>
        <taxon>Elysia</taxon>
    </lineage>
</organism>
<feature type="compositionally biased region" description="Basic and acidic residues" evidence="1">
    <location>
        <begin position="62"/>
        <end position="77"/>
    </location>
</feature>
<dbReference type="EMBL" id="RQTK01000131">
    <property type="protein sequence ID" value="RUS86690.1"/>
    <property type="molecule type" value="Genomic_DNA"/>
</dbReference>
<protein>
    <recommendedName>
        <fullName evidence="4">BLOC-1 subunit 6</fullName>
    </recommendedName>
</protein>
<dbReference type="STRING" id="188477.A0A3S0ZZ86"/>
<name>A0A3S0ZZ86_ELYCH</name>
<dbReference type="PANTHER" id="PTHR31328">
    <property type="entry name" value="BIOGENESIS OF LYSOSOME-RELATED ORGANELLES COMPLEX 1 SUBUNIT 6"/>
    <property type="match status" value="1"/>
</dbReference>
<evidence type="ECO:0008006" key="4">
    <source>
        <dbReference type="Google" id="ProtNLM"/>
    </source>
</evidence>